<proteinExistence type="predicted"/>
<evidence type="ECO:0000313" key="1">
    <source>
        <dbReference type="EMBL" id="MBX64859.1"/>
    </source>
</evidence>
<reference evidence="1" key="1">
    <citation type="submission" date="2018-02" db="EMBL/GenBank/DDBJ databases">
        <title>Rhizophora mucronata_Transcriptome.</title>
        <authorList>
            <person name="Meera S.P."/>
            <person name="Sreeshan A."/>
            <person name="Augustine A."/>
        </authorList>
    </citation>
    <scope>NUCLEOTIDE SEQUENCE</scope>
    <source>
        <tissue evidence="1">Leaf</tissue>
    </source>
</reference>
<protein>
    <submittedName>
        <fullName evidence="1">Uncharacterized protein</fullName>
    </submittedName>
</protein>
<accession>A0A2P2QD41</accession>
<name>A0A2P2QD41_RHIMU</name>
<dbReference type="EMBL" id="GGEC01084375">
    <property type="protein sequence ID" value="MBX64859.1"/>
    <property type="molecule type" value="Transcribed_RNA"/>
</dbReference>
<organism evidence="1">
    <name type="scientific">Rhizophora mucronata</name>
    <name type="common">Asiatic mangrove</name>
    <dbReference type="NCBI Taxonomy" id="61149"/>
    <lineage>
        <taxon>Eukaryota</taxon>
        <taxon>Viridiplantae</taxon>
        <taxon>Streptophyta</taxon>
        <taxon>Embryophyta</taxon>
        <taxon>Tracheophyta</taxon>
        <taxon>Spermatophyta</taxon>
        <taxon>Magnoliopsida</taxon>
        <taxon>eudicotyledons</taxon>
        <taxon>Gunneridae</taxon>
        <taxon>Pentapetalae</taxon>
        <taxon>rosids</taxon>
        <taxon>fabids</taxon>
        <taxon>Malpighiales</taxon>
        <taxon>Rhizophoraceae</taxon>
        <taxon>Rhizophora</taxon>
    </lineage>
</organism>
<dbReference type="AlphaFoldDB" id="A0A2P2QD41"/>
<sequence>MEVLLFCPAKILWRVTFMFVLCF</sequence>